<comment type="subcellular location">
    <subcellularLocation>
        <location evidence="1">Membrane</location>
        <topology evidence="1">Peripheral membrane protein</topology>
    </subcellularLocation>
</comment>
<dbReference type="InterPro" id="IPR006629">
    <property type="entry name" value="LITAF"/>
</dbReference>
<dbReference type="EMBL" id="NBSK02000003">
    <property type="protein sequence ID" value="KAJ0217122.1"/>
    <property type="molecule type" value="Genomic_DNA"/>
</dbReference>
<dbReference type="GO" id="GO:0016020">
    <property type="term" value="C:membrane"/>
    <property type="evidence" value="ECO:0007669"/>
    <property type="project" value="UniProtKB-SubCell"/>
</dbReference>
<dbReference type="AlphaFoldDB" id="A0A9R1W674"/>
<keyword evidence="6" id="KW-0812">Transmembrane</keyword>
<proteinExistence type="inferred from homology"/>
<feature type="domain" description="LITAF" evidence="7">
    <location>
        <begin position="67"/>
        <end position="147"/>
    </location>
</feature>
<comment type="caution">
    <text evidence="8">The sequence shown here is derived from an EMBL/GenBank/DDBJ whole genome shotgun (WGS) entry which is preliminary data.</text>
</comment>
<keyword evidence="5 6" id="KW-0472">Membrane</keyword>
<gene>
    <name evidence="8" type="ORF">LSAT_V11C300113760</name>
</gene>
<dbReference type="PROSITE" id="PS51837">
    <property type="entry name" value="LITAF"/>
    <property type="match status" value="1"/>
</dbReference>
<protein>
    <recommendedName>
        <fullName evidence="7">LITAF domain-containing protein</fullName>
    </recommendedName>
</protein>
<dbReference type="Proteomes" id="UP000235145">
    <property type="component" value="Unassembled WGS sequence"/>
</dbReference>
<keyword evidence="3" id="KW-0479">Metal-binding</keyword>
<evidence type="ECO:0000256" key="4">
    <source>
        <dbReference type="ARBA" id="ARBA00022833"/>
    </source>
</evidence>
<evidence type="ECO:0000256" key="1">
    <source>
        <dbReference type="ARBA" id="ARBA00004170"/>
    </source>
</evidence>
<evidence type="ECO:0000256" key="6">
    <source>
        <dbReference type="SAM" id="Phobius"/>
    </source>
</evidence>
<evidence type="ECO:0000313" key="8">
    <source>
        <dbReference type="EMBL" id="KAJ0217122.1"/>
    </source>
</evidence>
<dbReference type="InterPro" id="IPR037519">
    <property type="entry name" value="LITAF_fam"/>
</dbReference>
<reference evidence="8 9" key="1">
    <citation type="journal article" date="2017" name="Nat. Commun.">
        <title>Genome assembly with in vitro proximity ligation data and whole-genome triplication in lettuce.</title>
        <authorList>
            <person name="Reyes-Chin-Wo S."/>
            <person name="Wang Z."/>
            <person name="Yang X."/>
            <person name="Kozik A."/>
            <person name="Arikit S."/>
            <person name="Song C."/>
            <person name="Xia L."/>
            <person name="Froenicke L."/>
            <person name="Lavelle D.O."/>
            <person name="Truco M.J."/>
            <person name="Xia R."/>
            <person name="Zhu S."/>
            <person name="Xu C."/>
            <person name="Xu H."/>
            <person name="Xu X."/>
            <person name="Cox K."/>
            <person name="Korf I."/>
            <person name="Meyers B.C."/>
            <person name="Michelmore R.W."/>
        </authorList>
    </citation>
    <scope>NUCLEOTIDE SEQUENCE [LARGE SCALE GENOMIC DNA]</scope>
    <source>
        <strain evidence="9">cv. Salinas</strain>
        <tissue evidence="8">Seedlings</tissue>
    </source>
</reference>
<evidence type="ECO:0000259" key="7">
    <source>
        <dbReference type="PROSITE" id="PS51837"/>
    </source>
</evidence>
<keyword evidence="4" id="KW-0862">Zinc</keyword>
<accession>A0A9R1W674</accession>
<keyword evidence="6" id="KW-1133">Transmembrane helix</keyword>
<dbReference type="PANTHER" id="PTHR23292:SF6">
    <property type="entry name" value="FI16602P1-RELATED"/>
    <property type="match status" value="1"/>
</dbReference>
<keyword evidence="9" id="KW-1185">Reference proteome</keyword>
<evidence type="ECO:0000256" key="5">
    <source>
        <dbReference type="ARBA" id="ARBA00023136"/>
    </source>
</evidence>
<feature type="transmembrane region" description="Helical" evidence="6">
    <location>
        <begin position="102"/>
        <end position="122"/>
    </location>
</feature>
<sequence>MENKKEEPVMGIPYNSNYQHPPVYAPPQQQYYVGNNPNYQPPPPQQYYVGNNQYQSGQIPPNAVVGDPKGVPLQQTIYRDTPAPINCAFCGSSGLTSVRSKISLAAFVGCVTPFMLGVCFLCPSMDCLWHKYHYCPHCNEKLADFEKNDACLVMDPPSWYQPSFALPA</sequence>
<dbReference type="PANTHER" id="PTHR23292">
    <property type="entry name" value="LIPOPOLYSACCHARIDE-INDUCED TUMOR NECROSIS FACTOR-ALPHA FACTOR"/>
    <property type="match status" value="1"/>
</dbReference>
<evidence type="ECO:0000256" key="2">
    <source>
        <dbReference type="ARBA" id="ARBA00005975"/>
    </source>
</evidence>
<dbReference type="GO" id="GO:0046872">
    <property type="term" value="F:metal ion binding"/>
    <property type="evidence" value="ECO:0007669"/>
    <property type="project" value="UniProtKB-KW"/>
</dbReference>
<organism evidence="8 9">
    <name type="scientific">Lactuca sativa</name>
    <name type="common">Garden lettuce</name>
    <dbReference type="NCBI Taxonomy" id="4236"/>
    <lineage>
        <taxon>Eukaryota</taxon>
        <taxon>Viridiplantae</taxon>
        <taxon>Streptophyta</taxon>
        <taxon>Embryophyta</taxon>
        <taxon>Tracheophyta</taxon>
        <taxon>Spermatophyta</taxon>
        <taxon>Magnoliopsida</taxon>
        <taxon>eudicotyledons</taxon>
        <taxon>Gunneridae</taxon>
        <taxon>Pentapetalae</taxon>
        <taxon>asterids</taxon>
        <taxon>campanulids</taxon>
        <taxon>Asterales</taxon>
        <taxon>Asteraceae</taxon>
        <taxon>Cichorioideae</taxon>
        <taxon>Cichorieae</taxon>
        <taxon>Lactucinae</taxon>
        <taxon>Lactuca</taxon>
    </lineage>
</organism>
<dbReference type="OrthoDB" id="1882956at2759"/>
<evidence type="ECO:0000256" key="3">
    <source>
        <dbReference type="ARBA" id="ARBA00022723"/>
    </source>
</evidence>
<name>A0A9R1W674_LACSA</name>
<dbReference type="SMART" id="SM00714">
    <property type="entry name" value="LITAF"/>
    <property type="match status" value="1"/>
</dbReference>
<comment type="similarity">
    <text evidence="2">Belongs to the CDIP1/LITAF family.</text>
</comment>
<evidence type="ECO:0000313" key="9">
    <source>
        <dbReference type="Proteomes" id="UP000235145"/>
    </source>
</evidence>
<dbReference type="Pfam" id="PF10601">
    <property type="entry name" value="zf-LITAF-like"/>
    <property type="match status" value="1"/>
</dbReference>